<evidence type="ECO:0000313" key="2">
    <source>
        <dbReference type="Proteomes" id="UP001165960"/>
    </source>
</evidence>
<dbReference type="Proteomes" id="UP001165960">
    <property type="component" value="Unassembled WGS sequence"/>
</dbReference>
<reference evidence="1" key="1">
    <citation type="submission" date="2022-04" db="EMBL/GenBank/DDBJ databases">
        <title>Genome of the entomopathogenic fungus Entomophthora muscae.</title>
        <authorList>
            <person name="Elya C."/>
            <person name="Lovett B.R."/>
            <person name="Lee E."/>
            <person name="Macias A.M."/>
            <person name="Hajek A.E."/>
            <person name="De Bivort B.L."/>
            <person name="Kasson M.T."/>
            <person name="De Fine Licht H.H."/>
            <person name="Stajich J.E."/>
        </authorList>
    </citation>
    <scope>NUCLEOTIDE SEQUENCE</scope>
    <source>
        <strain evidence="1">Berkeley</strain>
    </source>
</reference>
<gene>
    <name evidence="1" type="ORF">DSO57_1005423</name>
</gene>
<sequence length="92" mass="10195">MAGIGCPRCPLRGFNPLGWSNLRVESTSDPIWEWRECNSDGGLDPFPLTYYLRASKDVYSVAHPALTHCGVQRIPVDGSCIHPEVLQAQLNL</sequence>
<organism evidence="1 2">
    <name type="scientific">Entomophthora muscae</name>
    <dbReference type="NCBI Taxonomy" id="34485"/>
    <lineage>
        <taxon>Eukaryota</taxon>
        <taxon>Fungi</taxon>
        <taxon>Fungi incertae sedis</taxon>
        <taxon>Zoopagomycota</taxon>
        <taxon>Entomophthoromycotina</taxon>
        <taxon>Entomophthoromycetes</taxon>
        <taxon>Entomophthorales</taxon>
        <taxon>Entomophthoraceae</taxon>
        <taxon>Entomophthora</taxon>
    </lineage>
</organism>
<evidence type="ECO:0000313" key="1">
    <source>
        <dbReference type="EMBL" id="KAJ9078580.1"/>
    </source>
</evidence>
<protein>
    <submittedName>
        <fullName evidence="1">Uncharacterized protein</fullName>
    </submittedName>
</protein>
<name>A0ACC2TUZ7_9FUNG</name>
<proteinExistence type="predicted"/>
<accession>A0ACC2TUZ7</accession>
<comment type="caution">
    <text evidence="1">The sequence shown here is derived from an EMBL/GenBank/DDBJ whole genome shotgun (WGS) entry which is preliminary data.</text>
</comment>
<keyword evidence="2" id="KW-1185">Reference proteome</keyword>
<dbReference type="EMBL" id="QTSX02002144">
    <property type="protein sequence ID" value="KAJ9078580.1"/>
    <property type="molecule type" value="Genomic_DNA"/>
</dbReference>